<dbReference type="InterPro" id="IPR036663">
    <property type="entry name" value="Fumarylacetoacetase_C_sf"/>
</dbReference>
<accession>A0AAX4KZU7</accession>
<proteinExistence type="inferred from homology"/>
<evidence type="ECO:0000259" key="3">
    <source>
        <dbReference type="Pfam" id="PF01557"/>
    </source>
</evidence>
<dbReference type="Gene3D" id="3.90.850.10">
    <property type="entry name" value="Fumarylacetoacetase-like, C-terminal domain"/>
    <property type="match status" value="1"/>
</dbReference>
<dbReference type="GO" id="GO:0016787">
    <property type="term" value="F:hydrolase activity"/>
    <property type="evidence" value="ECO:0007669"/>
    <property type="project" value="UniProtKB-KW"/>
</dbReference>
<keyword evidence="2" id="KW-0479">Metal-binding</keyword>
<dbReference type="PANTHER" id="PTHR42796:SF4">
    <property type="entry name" value="FUMARYLACETOACETATE HYDROLASE DOMAIN-CONTAINING PROTEIN 2A"/>
    <property type="match status" value="1"/>
</dbReference>
<evidence type="ECO:0000313" key="4">
    <source>
        <dbReference type="EMBL" id="WWQ59523.1"/>
    </source>
</evidence>
<dbReference type="AlphaFoldDB" id="A0AAX4KZU7"/>
<name>A0AAX4KZU7_9CREN</name>
<protein>
    <submittedName>
        <fullName evidence="4">Fumarylacetoacetate hydrolase family protein</fullName>
    </submittedName>
</protein>
<reference evidence="4 5" key="1">
    <citation type="submission" date="2024-02" db="EMBL/GenBank/DDBJ databases">
        <title>STSV induces naive adaptation in Sulfolobus.</title>
        <authorList>
            <person name="Xiang X."/>
            <person name="Song M."/>
        </authorList>
    </citation>
    <scope>NUCLEOTIDE SEQUENCE [LARGE SCALE GENOMIC DNA]</scope>
    <source>
        <strain evidence="4 5">RT2</strain>
    </source>
</reference>
<evidence type="ECO:0000256" key="2">
    <source>
        <dbReference type="ARBA" id="ARBA00022723"/>
    </source>
</evidence>
<dbReference type="Proteomes" id="UP001432202">
    <property type="component" value="Chromosome"/>
</dbReference>
<sequence length="288" mass="32577">MVKYISFYVGNARKLGVVEGNYVYEITDFGKEEKRGNAYKLDDITTFDLPIQPSAIICTLVNTPRMIGVNSKEEAKEMVRSPKFFLKLPTIAIAHKQAIISPSDAIRPEVEIGIIIKSKMKDIKKSEVKNYILGYTVFNDITYPPGLKEDSYYAMRRDPADGKVKKLLMRGTHFRNKVRDTFAPMGPYLVTEDEIGDVNSLRMRSYYNGEIVQDGYSSEFIFSIEEILTELSRIVTIPPFSVVTTGSIGYIKAEEASEFFLKPIDNALMVAEIEKIGKLENPLLVKNL</sequence>
<organism evidence="4 5">
    <name type="scientific">Sulfolobus tengchongensis</name>
    <dbReference type="NCBI Taxonomy" id="207809"/>
    <lineage>
        <taxon>Archaea</taxon>
        <taxon>Thermoproteota</taxon>
        <taxon>Thermoprotei</taxon>
        <taxon>Sulfolobales</taxon>
        <taxon>Sulfolobaceae</taxon>
        <taxon>Sulfolobus</taxon>
    </lineage>
</organism>
<evidence type="ECO:0000256" key="1">
    <source>
        <dbReference type="ARBA" id="ARBA00010211"/>
    </source>
</evidence>
<dbReference type="GO" id="GO:0046872">
    <property type="term" value="F:metal ion binding"/>
    <property type="evidence" value="ECO:0007669"/>
    <property type="project" value="UniProtKB-KW"/>
</dbReference>
<dbReference type="GeneID" id="89336796"/>
<dbReference type="PANTHER" id="PTHR42796">
    <property type="entry name" value="FUMARYLACETOACETATE HYDROLASE DOMAIN-CONTAINING PROTEIN 2A-RELATED"/>
    <property type="match status" value="1"/>
</dbReference>
<comment type="similarity">
    <text evidence="1">Belongs to the FAH family.</text>
</comment>
<dbReference type="InterPro" id="IPR051121">
    <property type="entry name" value="FAH"/>
</dbReference>
<dbReference type="EMBL" id="CP146016">
    <property type="protein sequence ID" value="WWQ59523.1"/>
    <property type="molecule type" value="Genomic_DNA"/>
</dbReference>
<dbReference type="InterPro" id="IPR011234">
    <property type="entry name" value="Fumarylacetoacetase-like_C"/>
</dbReference>
<dbReference type="RefSeq" id="WP_338598741.1">
    <property type="nucleotide sequence ID" value="NZ_CP146016.1"/>
</dbReference>
<evidence type="ECO:0000313" key="5">
    <source>
        <dbReference type="Proteomes" id="UP001432202"/>
    </source>
</evidence>
<feature type="domain" description="Fumarylacetoacetase-like C-terminal" evidence="3">
    <location>
        <begin position="56"/>
        <end position="282"/>
    </location>
</feature>
<gene>
    <name evidence="4" type="ORF">V6M85_08465</name>
</gene>
<dbReference type="SUPFAM" id="SSF56529">
    <property type="entry name" value="FAH"/>
    <property type="match status" value="1"/>
</dbReference>
<keyword evidence="4" id="KW-0378">Hydrolase</keyword>
<dbReference type="GO" id="GO:0044281">
    <property type="term" value="P:small molecule metabolic process"/>
    <property type="evidence" value="ECO:0007669"/>
    <property type="project" value="UniProtKB-ARBA"/>
</dbReference>
<dbReference type="Pfam" id="PF01557">
    <property type="entry name" value="FAA_hydrolase"/>
    <property type="match status" value="1"/>
</dbReference>
<keyword evidence="5" id="KW-1185">Reference proteome</keyword>